<sequence>MGRKKCSDDNGGKKKRKAVRSTIDLKKKIIAKFEAGTRVADLVKEFEMPRTTIASIIKKKDAIKSAEVAQGVTILCF</sequence>
<dbReference type="InterPro" id="IPR007889">
    <property type="entry name" value="HTH_Psq"/>
</dbReference>
<dbReference type="Pfam" id="PF04218">
    <property type="entry name" value="CENP-B_N"/>
    <property type="match status" value="1"/>
</dbReference>
<evidence type="ECO:0000259" key="1">
    <source>
        <dbReference type="Pfam" id="PF04218"/>
    </source>
</evidence>
<dbReference type="EMBL" id="HACG01048188">
    <property type="protein sequence ID" value="CEK95053.1"/>
    <property type="molecule type" value="Transcribed_RNA"/>
</dbReference>
<reference evidence="4" key="1">
    <citation type="submission" date="2014-12" db="EMBL/GenBank/DDBJ databases">
        <title>Insight into the proteome of Arion vulgaris.</title>
        <authorList>
            <person name="Aradska J."/>
            <person name="Bulat T."/>
            <person name="Smidak R."/>
            <person name="Sarate P."/>
            <person name="Gangsoo J."/>
            <person name="Sialana F."/>
            <person name="Bilban M."/>
            <person name="Lubec G."/>
        </authorList>
    </citation>
    <scope>NUCLEOTIDE SEQUENCE</scope>
    <source>
        <tissue evidence="4">Skin</tissue>
    </source>
</reference>
<gene>
    <name evidence="4" type="primary">ORF205162</name>
    <name evidence="2" type="synonym">ORF205143</name>
    <name evidence="3" type="synonym">ORF205147</name>
</gene>
<dbReference type="Gene3D" id="1.10.10.60">
    <property type="entry name" value="Homeodomain-like"/>
    <property type="match status" value="1"/>
</dbReference>
<accession>A0A0B7BSD8</accession>
<feature type="domain" description="HTH psq-type" evidence="1">
    <location>
        <begin position="22"/>
        <end position="64"/>
    </location>
</feature>
<dbReference type="SUPFAM" id="SSF46689">
    <property type="entry name" value="Homeodomain-like"/>
    <property type="match status" value="1"/>
</dbReference>
<dbReference type="GO" id="GO:0003677">
    <property type="term" value="F:DNA binding"/>
    <property type="evidence" value="ECO:0007669"/>
    <property type="project" value="InterPro"/>
</dbReference>
<name>A0A0B7BSD8_9EUPU</name>
<proteinExistence type="predicted"/>
<evidence type="ECO:0000313" key="3">
    <source>
        <dbReference type="EMBL" id="CEK95053.1"/>
    </source>
</evidence>
<evidence type="ECO:0000313" key="4">
    <source>
        <dbReference type="EMBL" id="CEK95055.1"/>
    </source>
</evidence>
<protein>
    <recommendedName>
        <fullName evidence="1">HTH psq-type domain-containing protein</fullName>
    </recommendedName>
</protein>
<evidence type="ECO:0000313" key="2">
    <source>
        <dbReference type="EMBL" id="CEK95052.1"/>
    </source>
</evidence>
<dbReference type="InterPro" id="IPR009057">
    <property type="entry name" value="Homeodomain-like_sf"/>
</dbReference>
<dbReference type="EMBL" id="HACG01048187">
    <property type="protein sequence ID" value="CEK95052.1"/>
    <property type="molecule type" value="Transcribed_RNA"/>
</dbReference>
<dbReference type="AlphaFoldDB" id="A0A0B7BSD8"/>
<organism evidence="4">
    <name type="scientific">Arion vulgaris</name>
    <dbReference type="NCBI Taxonomy" id="1028688"/>
    <lineage>
        <taxon>Eukaryota</taxon>
        <taxon>Metazoa</taxon>
        <taxon>Spiralia</taxon>
        <taxon>Lophotrochozoa</taxon>
        <taxon>Mollusca</taxon>
        <taxon>Gastropoda</taxon>
        <taxon>Heterobranchia</taxon>
        <taxon>Euthyneura</taxon>
        <taxon>Panpulmonata</taxon>
        <taxon>Eupulmonata</taxon>
        <taxon>Stylommatophora</taxon>
        <taxon>Helicina</taxon>
        <taxon>Arionoidea</taxon>
        <taxon>Arionidae</taxon>
        <taxon>Arion</taxon>
    </lineage>
</organism>
<dbReference type="EMBL" id="HACG01048190">
    <property type="protein sequence ID" value="CEK95055.1"/>
    <property type="molecule type" value="Transcribed_RNA"/>
</dbReference>